<keyword evidence="7" id="KW-0943">RNA-mediated gene silencing</keyword>
<gene>
    <name evidence="10" type="ORF">SteCoe_18472</name>
</gene>
<dbReference type="GO" id="GO:0030014">
    <property type="term" value="C:CCR4-NOT complex"/>
    <property type="evidence" value="ECO:0007669"/>
    <property type="project" value="InterPro"/>
</dbReference>
<proteinExistence type="inferred from homology"/>
<dbReference type="AlphaFoldDB" id="A0A1R2BWN2"/>
<keyword evidence="8" id="KW-0804">Transcription</keyword>
<evidence type="ECO:0000256" key="7">
    <source>
        <dbReference type="ARBA" id="ARBA00023158"/>
    </source>
</evidence>
<evidence type="ECO:0000256" key="5">
    <source>
        <dbReference type="ARBA" id="ARBA00022490"/>
    </source>
</evidence>
<dbReference type="PANTHER" id="PTHR15975">
    <property type="entry name" value="CCR4-NOT TRANSCRIPTION COMPLEX SUBUNIT 11"/>
    <property type="match status" value="1"/>
</dbReference>
<comment type="similarity">
    <text evidence="3">Belongs to the CNOT11 family.</text>
</comment>
<protein>
    <recommendedName>
        <fullName evidence="4">CCR4-NOT transcription complex subunit 11</fullName>
    </recommendedName>
</protein>
<evidence type="ECO:0000256" key="2">
    <source>
        <dbReference type="ARBA" id="ARBA00004496"/>
    </source>
</evidence>
<keyword evidence="11" id="KW-1185">Reference proteome</keyword>
<dbReference type="InterPro" id="IPR019312">
    <property type="entry name" value="CNOT11"/>
</dbReference>
<dbReference type="PANTHER" id="PTHR15975:SF0">
    <property type="entry name" value="CCR4-NOT TRANSCRIPTION COMPLEX SUBUNIT 11"/>
    <property type="match status" value="1"/>
</dbReference>
<keyword evidence="6" id="KW-0805">Transcription regulation</keyword>
<evidence type="ECO:0000256" key="4">
    <source>
        <dbReference type="ARBA" id="ARBA00014872"/>
    </source>
</evidence>
<organism evidence="10 11">
    <name type="scientific">Stentor coeruleus</name>
    <dbReference type="NCBI Taxonomy" id="5963"/>
    <lineage>
        <taxon>Eukaryota</taxon>
        <taxon>Sar</taxon>
        <taxon>Alveolata</taxon>
        <taxon>Ciliophora</taxon>
        <taxon>Postciliodesmatophora</taxon>
        <taxon>Heterotrichea</taxon>
        <taxon>Heterotrichida</taxon>
        <taxon>Stentoridae</taxon>
        <taxon>Stentor</taxon>
    </lineage>
</organism>
<keyword evidence="5" id="KW-0963">Cytoplasm</keyword>
<dbReference type="EMBL" id="MPUH01000393">
    <property type="protein sequence ID" value="OMJ81111.1"/>
    <property type="molecule type" value="Genomic_DNA"/>
</dbReference>
<evidence type="ECO:0000256" key="1">
    <source>
        <dbReference type="ARBA" id="ARBA00004123"/>
    </source>
</evidence>
<dbReference type="GO" id="GO:0005737">
    <property type="term" value="C:cytoplasm"/>
    <property type="evidence" value="ECO:0007669"/>
    <property type="project" value="UniProtKB-SubCell"/>
</dbReference>
<reference evidence="10 11" key="1">
    <citation type="submission" date="2016-11" db="EMBL/GenBank/DDBJ databases">
        <title>The macronuclear genome of Stentor coeruleus: a giant cell with tiny introns.</title>
        <authorList>
            <person name="Slabodnick M."/>
            <person name="Ruby J.G."/>
            <person name="Reiff S.B."/>
            <person name="Swart E.C."/>
            <person name="Gosai S."/>
            <person name="Prabakaran S."/>
            <person name="Witkowska E."/>
            <person name="Larue G.E."/>
            <person name="Fisher S."/>
            <person name="Freeman R.M."/>
            <person name="Gunawardena J."/>
            <person name="Chu W."/>
            <person name="Stover N.A."/>
            <person name="Gregory B.D."/>
            <person name="Nowacki M."/>
            <person name="Derisi J."/>
            <person name="Roy S.W."/>
            <person name="Marshall W.F."/>
            <person name="Sood P."/>
        </authorList>
    </citation>
    <scope>NUCLEOTIDE SEQUENCE [LARGE SCALE GENOMIC DNA]</scope>
    <source>
        <strain evidence="10">WM001</strain>
    </source>
</reference>
<comment type="caution">
    <text evidence="10">The sequence shown here is derived from an EMBL/GenBank/DDBJ whole genome shotgun (WGS) entry which is preliminary data.</text>
</comment>
<dbReference type="Proteomes" id="UP000187209">
    <property type="component" value="Unassembled WGS sequence"/>
</dbReference>
<comment type="subcellular location">
    <subcellularLocation>
        <location evidence="2">Cytoplasm</location>
    </subcellularLocation>
    <subcellularLocation>
        <location evidence="1">Nucleus</location>
    </subcellularLocation>
</comment>
<evidence type="ECO:0000256" key="9">
    <source>
        <dbReference type="ARBA" id="ARBA00023242"/>
    </source>
</evidence>
<dbReference type="GO" id="GO:0031047">
    <property type="term" value="P:regulatory ncRNA-mediated gene silencing"/>
    <property type="evidence" value="ECO:0007669"/>
    <property type="project" value="UniProtKB-KW"/>
</dbReference>
<name>A0A1R2BWN2_9CILI</name>
<evidence type="ECO:0000313" key="10">
    <source>
        <dbReference type="EMBL" id="OMJ81111.1"/>
    </source>
</evidence>
<dbReference type="GO" id="GO:0005634">
    <property type="term" value="C:nucleus"/>
    <property type="evidence" value="ECO:0007669"/>
    <property type="project" value="UniProtKB-SubCell"/>
</dbReference>
<evidence type="ECO:0000313" key="11">
    <source>
        <dbReference type="Proteomes" id="UP000187209"/>
    </source>
</evidence>
<dbReference type="Pfam" id="PF10155">
    <property type="entry name" value="CNOT11"/>
    <property type="match status" value="1"/>
</dbReference>
<sequence length="371" mass="42404">MQDPSKSHSIMEHQILKEKTLDGSYQAFLKLFPKTHYFQAAYEILAWLQDDLLTQSERINAIFILLEFTKHSENVFLQTVADLVDISPHPWEKLLLQEWLKNKEIGKTAVSNILKLTGEAKEIDHIKRSRTVRPVVNGGSSDKINICLGKYDPEFLRPIPDFIEISPVETNWMSPLTVPEVLWDNESQKERAASEEVRELLKSALTNKLSNDQVAIVISALKTDSKLAFKSGISHKNLGDLVEKNSSIAVDIILAIMNSSKVQDYFGELVNIPMSLNSLEVVNKLALMMELPAEFLHLFISNCMNSCKNLKDRYTQTRFIRLLCVFINSLLKNKVLNNDELYIEIEHFCTEFNSIKEASLVYRSIKSMPNE</sequence>
<dbReference type="OrthoDB" id="10265389at2759"/>
<keyword evidence="9" id="KW-0539">Nucleus</keyword>
<accession>A0A1R2BWN2</accession>
<evidence type="ECO:0000256" key="8">
    <source>
        <dbReference type="ARBA" id="ARBA00023163"/>
    </source>
</evidence>
<evidence type="ECO:0000256" key="3">
    <source>
        <dbReference type="ARBA" id="ARBA00008030"/>
    </source>
</evidence>
<evidence type="ECO:0000256" key="6">
    <source>
        <dbReference type="ARBA" id="ARBA00023015"/>
    </source>
</evidence>